<dbReference type="Pfam" id="PF00024">
    <property type="entry name" value="PAN_1"/>
    <property type="match status" value="1"/>
</dbReference>
<keyword evidence="3" id="KW-1185">Reference proteome</keyword>
<evidence type="ECO:0000259" key="1">
    <source>
        <dbReference type="PROSITE" id="PS50948"/>
    </source>
</evidence>
<evidence type="ECO:0000313" key="3">
    <source>
        <dbReference type="Proteomes" id="UP000030762"/>
    </source>
</evidence>
<dbReference type="InterPro" id="IPR003609">
    <property type="entry name" value="Pan_app"/>
</dbReference>
<dbReference type="VEuPathDB" id="FungiDB:SDRG_08907"/>
<evidence type="ECO:0000313" key="2">
    <source>
        <dbReference type="EMBL" id="EQC33390.1"/>
    </source>
</evidence>
<dbReference type="OrthoDB" id="76323at2759"/>
<dbReference type="GeneID" id="19949634"/>
<dbReference type="Proteomes" id="UP000030762">
    <property type="component" value="Unassembled WGS sequence"/>
</dbReference>
<dbReference type="AlphaFoldDB" id="T0QI45"/>
<dbReference type="Gene3D" id="3.50.4.10">
    <property type="entry name" value="Hepatocyte Growth Factor"/>
    <property type="match status" value="1"/>
</dbReference>
<dbReference type="OMA" id="PKCYAVA"/>
<gene>
    <name evidence="2" type="ORF">SDRG_08907</name>
</gene>
<dbReference type="InParanoid" id="T0QI45"/>
<accession>T0QI45</accession>
<dbReference type="PROSITE" id="PS50948">
    <property type="entry name" value="PAN"/>
    <property type="match status" value="1"/>
</dbReference>
<dbReference type="EMBL" id="JH767159">
    <property type="protein sequence ID" value="EQC33390.1"/>
    <property type="molecule type" value="Genomic_DNA"/>
</dbReference>
<reference evidence="2 3" key="1">
    <citation type="submission" date="2012-04" db="EMBL/GenBank/DDBJ databases">
        <title>The Genome Sequence of Saprolegnia declina VS20.</title>
        <authorList>
            <consortium name="The Broad Institute Genome Sequencing Platform"/>
            <person name="Russ C."/>
            <person name="Nusbaum C."/>
            <person name="Tyler B."/>
            <person name="van West P."/>
            <person name="Dieguez-Uribeondo J."/>
            <person name="de Bruijn I."/>
            <person name="Tripathy S."/>
            <person name="Jiang R."/>
            <person name="Young S.K."/>
            <person name="Zeng Q."/>
            <person name="Gargeya S."/>
            <person name="Fitzgerald M."/>
            <person name="Haas B."/>
            <person name="Abouelleil A."/>
            <person name="Alvarado L."/>
            <person name="Arachchi H.M."/>
            <person name="Berlin A."/>
            <person name="Chapman S.B."/>
            <person name="Goldberg J."/>
            <person name="Griggs A."/>
            <person name="Gujja S."/>
            <person name="Hansen M."/>
            <person name="Howarth C."/>
            <person name="Imamovic A."/>
            <person name="Larimer J."/>
            <person name="McCowen C."/>
            <person name="Montmayeur A."/>
            <person name="Murphy C."/>
            <person name="Neiman D."/>
            <person name="Pearson M."/>
            <person name="Priest M."/>
            <person name="Roberts A."/>
            <person name="Saif S."/>
            <person name="Shea T."/>
            <person name="Sisk P."/>
            <person name="Sykes S."/>
            <person name="Wortman J."/>
            <person name="Nusbaum C."/>
            <person name="Birren B."/>
        </authorList>
    </citation>
    <scope>NUCLEOTIDE SEQUENCE [LARGE SCALE GENOMIC DNA]</scope>
    <source>
        <strain evidence="2 3">VS20</strain>
    </source>
</reference>
<dbReference type="RefSeq" id="XP_008613030.1">
    <property type="nucleotide sequence ID" value="XM_008614808.1"/>
</dbReference>
<feature type="domain" description="Apple" evidence="1">
    <location>
        <begin position="81"/>
        <end position="164"/>
    </location>
</feature>
<organism evidence="2 3">
    <name type="scientific">Saprolegnia diclina (strain VS20)</name>
    <dbReference type="NCBI Taxonomy" id="1156394"/>
    <lineage>
        <taxon>Eukaryota</taxon>
        <taxon>Sar</taxon>
        <taxon>Stramenopiles</taxon>
        <taxon>Oomycota</taxon>
        <taxon>Saprolegniomycetes</taxon>
        <taxon>Saprolegniales</taxon>
        <taxon>Saprolegniaceae</taxon>
        <taxon>Saprolegnia</taxon>
    </lineage>
</organism>
<protein>
    <recommendedName>
        <fullName evidence="1">Apple domain-containing protein</fullName>
    </recommendedName>
</protein>
<sequence>MRAACLALLSVVAALHKRTPQHMMHVQQQYKVCSVDADCGTGYTCAPADAGAIFNLCQRTTATEVAIVSAPRNTTSAANVARAAPWLVLPNVRVTGKTIKSVPNVTLLDECTKLCAAEPKCYAVAFNTSSWPASTCELKPSPLTLSTSATSFLSATSYPASYTCTAGATYGGRDAFNASGSLQDCFNMCSSKASTCSGFSWARDPTPGAVLGRCSMKEMSSGSEAVSSNATWVSCKRAT</sequence>
<dbReference type="Pfam" id="PF14295">
    <property type="entry name" value="PAN_4"/>
    <property type="match status" value="1"/>
</dbReference>
<proteinExistence type="predicted"/>
<name>T0QI45_SAPDV</name>